<keyword evidence="3" id="KW-0732">Signal</keyword>
<evidence type="ECO:0000256" key="3">
    <source>
        <dbReference type="SAM" id="SignalP"/>
    </source>
</evidence>
<organism evidence="4">
    <name type="scientific">Glycine max</name>
    <name type="common">Soybean</name>
    <name type="synonym">Glycine hispida</name>
    <dbReference type="NCBI Taxonomy" id="3847"/>
    <lineage>
        <taxon>Eukaryota</taxon>
        <taxon>Viridiplantae</taxon>
        <taxon>Streptophyta</taxon>
        <taxon>Embryophyta</taxon>
        <taxon>Tracheophyta</taxon>
        <taxon>Spermatophyta</taxon>
        <taxon>Magnoliopsida</taxon>
        <taxon>eudicotyledons</taxon>
        <taxon>Gunneridae</taxon>
        <taxon>Pentapetalae</taxon>
        <taxon>rosids</taxon>
        <taxon>fabids</taxon>
        <taxon>Fabales</taxon>
        <taxon>Fabaceae</taxon>
        <taxon>Papilionoideae</taxon>
        <taxon>50 kb inversion clade</taxon>
        <taxon>NPAAA clade</taxon>
        <taxon>indigoferoid/millettioid clade</taxon>
        <taxon>Phaseoleae</taxon>
        <taxon>Glycine</taxon>
        <taxon>Glycine subgen. Soja</taxon>
    </lineage>
</organism>
<feature type="compositionally biased region" description="Polar residues" evidence="2">
    <location>
        <begin position="245"/>
        <end position="265"/>
    </location>
</feature>
<dbReference type="GeneID" id="100783207"/>
<dbReference type="KEGG" id="gmx:100783207"/>
<feature type="compositionally biased region" description="Basic residues" evidence="2">
    <location>
        <begin position="306"/>
        <end position="319"/>
    </location>
</feature>
<dbReference type="Pfam" id="PF03134">
    <property type="entry name" value="TB2_DP1_HVA22"/>
    <property type="match status" value="1"/>
</dbReference>
<comment type="subcellular location">
    <subcellularLocation>
        <location evidence="1">Membrane</location>
        <topology evidence="1">Multi-pass membrane protein</topology>
    </subcellularLocation>
</comment>
<feature type="compositionally biased region" description="Low complexity" evidence="2">
    <location>
        <begin position="164"/>
        <end position="177"/>
    </location>
</feature>
<reference evidence="4" key="1">
    <citation type="submission" date="2009-08" db="EMBL/GenBank/DDBJ databases">
        <authorList>
            <person name="Cheung F."/>
            <person name="Xiao Y."/>
            <person name="Chan A."/>
            <person name="Moskal W."/>
            <person name="Town C.D."/>
        </authorList>
    </citation>
    <scope>NUCLEOTIDE SEQUENCE</scope>
</reference>
<evidence type="ECO:0000256" key="2">
    <source>
        <dbReference type="SAM" id="MobiDB-lite"/>
    </source>
</evidence>
<dbReference type="PANTHER" id="PTHR12300">
    <property type="entry name" value="HVA22-LIKE PROTEINS"/>
    <property type="match status" value="1"/>
</dbReference>
<protein>
    <recommendedName>
        <fullName evidence="1">HVA22-like protein</fullName>
    </recommendedName>
</protein>
<feature type="region of interest" description="Disordered" evidence="2">
    <location>
        <begin position="245"/>
        <end position="319"/>
    </location>
</feature>
<dbReference type="RefSeq" id="NP_001242295.2">
    <property type="nucleotide sequence ID" value="NM_001255366.3"/>
</dbReference>
<dbReference type="ExpressionAtlas" id="C6T7S4">
    <property type="expression patterns" value="baseline and differential"/>
</dbReference>
<feature type="signal peptide" evidence="3">
    <location>
        <begin position="1"/>
        <end position="17"/>
    </location>
</feature>
<name>C6T7S4_SOYBN</name>
<dbReference type="PANTHER" id="PTHR12300:SF117">
    <property type="entry name" value="LP05237P-RELATED"/>
    <property type="match status" value="1"/>
</dbReference>
<feature type="compositionally biased region" description="Polar residues" evidence="2">
    <location>
        <begin position="215"/>
        <end position="233"/>
    </location>
</feature>
<dbReference type="InterPro" id="IPR004345">
    <property type="entry name" value="TB2_DP1_HVA22"/>
</dbReference>
<proteinExistence type="evidence at transcript level"/>
<feature type="compositionally biased region" description="Polar residues" evidence="2">
    <location>
        <begin position="278"/>
        <end position="296"/>
    </location>
</feature>
<comment type="similarity">
    <text evidence="1">Belongs to the DP1 family.</text>
</comment>
<accession>C6T7S4</accession>
<evidence type="ECO:0000313" key="4">
    <source>
        <dbReference type="EMBL" id="ACU17876.1"/>
    </source>
</evidence>
<feature type="region of interest" description="Disordered" evidence="2">
    <location>
        <begin position="147"/>
        <end position="233"/>
    </location>
</feature>
<dbReference type="OrthoDB" id="434647at2759"/>
<evidence type="ECO:0000256" key="1">
    <source>
        <dbReference type="RuleBase" id="RU362006"/>
    </source>
</evidence>
<dbReference type="AlphaFoldDB" id="C6T7S4"/>
<feature type="chain" id="PRO_5002971345" description="HVA22-like protein" evidence="3">
    <location>
        <begin position="18"/>
        <end position="319"/>
    </location>
</feature>
<dbReference type="GO" id="GO:0016020">
    <property type="term" value="C:membrane"/>
    <property type="evidence" value="ECO:0007669"/>
    <property type="project" value="UniProtKB-SubCell"/>
</dbReference>
<sequence>MIGSFLTWALVMVFGYAYPAYECYKAVEKNKPEIEQLRFWCQYWILVAVLTVCERVGDTFISWVPMYSEAKLAFFIFLWYPKTKGTTYVYDSFFRPYVAKHETEIDRNLLELRTRAGDIAVSYWQRAFSYGQTRIYDILQFVAARSTPAPRPAQQRPGVRVRQPAPAKPAAAAAAEPQVEEPPSPTSSTSSSLLQREVEEELGSSPQVPKAPPSSVASLSNQKTPVAGLSTQKSTGVSLNIQKSTGASLSTQKSNVAPETTNHSAQAEAEPKQIEVAPSSSSSANENGNPSPSTKETLMEESIRVTRGRLRKTRSAGTR</sequence>
<dbReference type="EMBL" id="BT093508">
    <property type="protein sequence ID" value="ACU17876.1"/>
    <property type="molecule type" value="mRNA"/>
</dbReference>